<dbReference type="KEGG" id="scm:SCHCO_02569185"/>
<evidence type="ECO:0000313" key="3">
    <source>
        <dbReference type="Proteomes" id="UP000007431"/>
    </source>
</evidence>
<evidence type="ECO:0000313" key="2">
    <source>
        <dbReference type="EMBL" id="EFI99508.1"/>
    </source>
</evidence>
<dbReference type="OMA" id="WSKMERE"/>
<dbReference type="EMBL" id="GL377304">
    <property type="protein sequence ID" value="EFI99508.1"/>
    <property type="molecule type" value="Genomic_DNA"/>
</dbReference>
<dbReference type="OrthoDB" id="10356055at2759"/>
<dbReference type="Proteomes" id="UP000007431">
    <property type="component" value="Unassembled WGS sequence"/>
</dbReference>
<feature type="non-terminal residue" evidence="2">
    <location>
        <position position="490"/>
    </location>
</feature>
<name>D8PZV3_SCHCM</name>
<reference evidence="2 3" key="1">
    <citation type="journal article" date="2010" name="Nat. Biotechnol.">
        <title>Genome sequence of the model mushroom Schizophyllum commune.</title>
        <authorList>
            <person name="Ohm R.A."/>
            <person name="de Jong J.F."/>
            <person name="Lugones L.G."/>
            <person name="Aerts A."/>
            <person name="Kothe E."/>
            <person name="Stajich J.E."/>
            <person name="de Vries R.P."/>
            <person name="Record E."/>
            <person name="Levasseur A."/>
            <person name="Baker S.E."/>
            <person name="Bartholomew K.A."/>
            <person name="Coutinho P.M."/>
            <person name="Erdmann S."/>
            <person name="Fowler T.J."/>
            <person name="Gathman A.C."/>
            <person name="Lombard V."/>
            <person name="Henrissat B."/>
            <person name="Knabe N."/>
            <person name="Kuees U."/>
            <person name="Lilly W.W."/>
            <person name="Lindquist E."/>
            <person name="Lucas S."/>
            <person name="Magnuson J.K."/>
            <person name="Piumi F."/>
            <person name="Raudaskoski M."/>
            <person name="Salamov A."/>
            <person name="Schmutz J."/>
            <person name="Schwarze F.W.M.R."/>
            <person name="vanKuyk P.A."/>
            <person name="Horton J.S."/>
            <person name="Grigoriev I.V."/>
            <person name="Woesten H.A.B."/>
        </authorList>
    </citation>
    <scope>NUCLEOTIDE SEQUENCE [LARGE SCALE GENOMIC DNA]</scope>
    <source>
        <strain evidence="3">H4-8 / FGSC 9210</strain>
    </source>
</reference>
<feature type="region of interest" description="Disordered" evidence="1">
    <location>
        <begin position="75"/>
        <end position="143"/>
    </location>
</feature>
<dbReference type="GeneID" id="9586389"/>
<feature type="region of interest" description="Disordered" evidence="1">
    <location>
        <begin position="166"/>
        <end position="311"/>
    </location>
</feature>
<feature type="compositionally biased region" description="Pro residues" evidence="1">
    <location>
        <begin position="193"/>
        <end position="207"/>
    </location>
</feature>
<dbReference type="VEuPathDB" id="FungiDB:SCHCODRAFT_02569185"/>
<dbReference type="RefSeq" id="XP_003034411.1">
    <property type="nucleotide sequence ID" value="XM_003034365.1"/>
</dbReference>
<sequence>MYPAYYSQWPNAWRRNPHVHYASDVRPEGKYTTKLPFDQLNYNGTEQAQHDPPTPNPLHTPRHTRQMLPVRPALRHLAPPSVLPRRPVPLPTATPAPSATPYVHQSASSAPQAAAPRPPPMSASNARSAPFANPLPAAPRPVLGRMPIWSRSKNRWEGDFAYEAQAPSVPTSSSAPPTGAQTVDPPAAMQTTRPPPSAYQQPQPVPHQAPSSVLPVQVAHSAPASAQTSSVSAHNPSYVAQAPTLAAEQQEPSSPAANVGGSPPSSPVESATQGRPASQLPVVSQTTTCSGAPHTNAGVVAPGDRTPSNNGHLVLDDSTSIKHSMGVCALPTLLSPWETIRSVDVTIPVSVNDLQKILRRAHNLEFASFASILPKTRRLRHWDRITLPNLERLVIDNIQASIRGVLQDLDAEQLNYLRVAYAPGAACNLWSDEQDYYMLLWDAWGLMRESPRIGRIRVSSNNEWYRDRRAAQFRKLLQEAVGAQWDVRVH</sequence>
<feature type="compositionally biased region" description="Polar residues" evidence="1">
    <location>
        <begin position="269"/>
        <end position="290"/>
    </location>
</feature>
<gene>
    <name evidence="2" type="ORF">SCHCODRAFT_106862</name>
</gene>
<dbReference type="HOGENOM" id="CLU_556870_0_0_1"/>
<protein>
    <submittedName>
        <fullName evidence="2">Uncharacterized protein</fullName>
    </submittedName>
</protein>
<feature type="region of interest" description="Disordered" evidence="1">
    <location>
        <begin position="43"/>
        <end position="63"/>
    </location>
</feature>
<feature type="compositionally biased region" description="Low complexity" evidence="1">
    <location>
        <begin position="166"/>
        <end position="182"/>
    </location>
</feature>
<proteinExistence type="predicted"/>
<feature type="compositionally biased region" description="Low complexity" evidence="1">
    <location>
        <begin position="252"/>
        <end position="263"/>
    </location>
</feature>
<dbReference type="AlphaFoldDB" id="D8PZV3"/>
<accession>D8PZV3</accession>
<feature type="compositionally biased region" description="Low complexity" evidence="1">
    <location>
        <begin position="95"/>
        <end position="115"/>
    </location>
</feature>
<keyword evidence="3" id="KW-1185">Reference proteome</keyword>
<dbReference type="InParanoid" id="D8PZV3"/>
<evidence type="ECO:0000256" key="1">
    <source>
        <dbReference type="SAM" id="MobiDB-lite"/>
    </source>
</evidence>
<organism evidence="3">
    <name type="scientific">Schizophyllum commune (strain H4-8 / FGSC 9210)</name>
    <name type="common">Split gill fungus</name>
    <dbReference type="NCBI Taxonomy" id="578458"/>
    <lineage>
        <taxon>Eukaryota</taxon>
        <taxon>Fungi</taxon>
        <taxon>Dikarya</taxon>
        <taxon>Basidiomycota</taxon>
        <taxon>Agaricomycotina</taxon>
        <taxon>Agaricomycetes</taxon>
        <taxon>Agaricomycetidae</taxon>
        <taxon>Agaricales</taxon>
        <taxon>Schizophyllaceae</taxon>
        <taxon>Schizophyllum</taxon>
    </lineage>
</organism>
<feature type="compositionally biased region" description="Polar residues" evidence="1">
    <location>
        <begin position="224"/>
        <end position="235"/>
    </location>
</feature>